<organism evidence="2 3">
    <name type="scientific">Xanthobacter dioxanivorans</name>
    <dbReference type="NCBI Taxonomy" id="2528964"/>
    <lineage>
        <taxon>Bacteria</taxon>
        <taxon>Pseudomonadati</taxon>
        <taxon>Pseudomonadota</taxon>
        <taxon>Alphaproteobacteria</taxon>
        <taxon>Hyphomicrobiales</taxon>
        <taxon>Xanthobacteraceae</taxon>
        <taxon>Xanthobacter</taxon>
    </lineage>
</organism>
<keyword evidence="3" id="KW-1185">Reference proteome</keyword>
<evidence type="ECO:0000256" key="1">
    <source>
        <dbReference type="SAM" id="SignalP"/>
    </source>
</evidence>
<dbReference type="EMBL" id="CP063362">
    <property type="protein sequence ID" value="QRG05938.1"/>
    <property type="molecule type" value="Genomic_DNA"/>
</dbReference>
<evidence type="ECO:0000313" key="2">
    <source>
        <dbReference type="EMBL" id="QRG05938.1"/>
    </source>
</evidence>
<gene>
    <name evidence="2" type="ORF">EZH22_23415</name>
</gene>
<name>A0A974PLR3_9HYPH</name>
<accession>A0A974PLR3</accession>
<protein>
    <submittedName>
        <fullName evidence="2">Uncharacterized protein</fullName>
    </submittedName>
</protein>
<dbReference type="Proteomes" id="UP000596427">
    <property type="component" value="Chromosome"/>
</dbReference>
<sequence length="100" mass="10634">MNTRLKLLTTFGTLALVGMGIVGNAYADETVTKENMEQEQFFQKYGNETSPALFFNEAAPAVRVPAGLRKLPASSSIPTFVGAQDPHWGAAQDATDGAAD</sequence>
<dbReference type="RefSeq" id="WP_203192810.1">
    <property type="nucleotide sequence ID" value="NZ_CP063362.1"/>
</dbReference>
<feature type="signal peptide" evidence="1">
    <location>
        <begin position="1"/>
        <end position="27"/>
    </location>
</feature>
<evidence type="ECO:0000313" key="3">
    <source>
        <dbReference type="Proteomes" id="UP000596427"/>
    </source>
</evidence>
<dbReference type="KEGG" id="xdi:EZH22_23415"/>
<feature type="chain" id="PRO_5037953017" evidence="1">
    <location>
        <begin position="28"/>
        <end position="100"/>
    </location>
</feature>
<dbReference type="AlphaFoldDB" id="A0A974PLR3"/>
<proteinExistence type="predicted"/>
<keyword evidence="1" id="KW-0732">Signal</keyword>
<reference evidence="2 3" key="1">
    <citation type="submission" date="2020-10" db="EMBL/GenBank/DDBJ databases">
        <title>Degradation of 1,4-Dioxane by Xanthobacter sp. YN2, via a Novel Group-2 Soluble Di-Iron Monooxygenase.</title>
        <authorList>
            <person name="Ma F."/>
            <person name="Wang Y."/>
            <person name="Yang J."/>
            <person name="Guo H."/>
            <person name="Su D."/>
            <person name="Yu L."/>
        </authorList>
    </citation>
    <scope>NUCLEOTIDE SEQUENCE [LARGE SCALE GENOMIC DNA]</scope>
    <source>
        <strain evidence="2 3">YN2</strain>
    </source>
</reference>